<dbReference type="InterPro" id="IPR039745">
    <property type="entry name" value="Vps54"/>
</dbReference>
<comment type="caution">
    <text evidence="10">The sequence shown here is derived from an EMBL/GenBank/DDBJ whole genome shotgun (WGS) entry which is preliminary data.</text>
</comment>
<dbReference type="GO" id="GO:0019905">
    <property type="term" value="F:syntaxin binding"/>
    <property type="evidence" value="ECO:0007669"/>
    <property type="project" value="TreeGrafter"/>
</dbReference>
<evidence type="ECO:0000256" key="7">
    <source>
        <dbReference type="ARBA" id="ARBA00023054"/>
    </source>
</evidence>
<dbReference type="GO" id="GO:0000938">
    <property type="term" value="C:GARP complex"/>
    <property type="evidence" value="ECO:0007669"/>
    <property type="project" value="InterPro"/>
</dbReference>
<accession>A0AAU9VAI0</accession>
<evidence type="ECO:0000313" key="11">
    <source>
        <dbReference type="Proteomes" id="UP001153954"/>
    </source>
</evidence>
<dbReference type="Pfam" id="PF10475">
    <property type="entry name" value="Vps54_N"/>
    <property type="match status" value="1"/>
</dbReference>
<dbReference type="Pfam" id="PF07928">
    <property type="entry name" value="Vps54"/>
    <property type="match status" value="1"/>
</dbReference>
<dbReference type="GO" id="GO:0015031">
    <property type="term" value="P:protein transport"/>
    <property type="evidence" value="ECO:0007669"/>
    <property type="project" value="UniProtKB-KW"/>
</dbReference>
<name>A0AAU9VAI0_EUPED</name>
<evidence type="ECO:0000313" key="10">
    <source>
        <dbReference type="EMBL" id="CAH2108253.1"/>
    </source>
</evidence>
<dbReference type="EMBL" id="CAKOGL010000031">
    <property type="protein sequence ID" value="CAH2108253.1"/>
    <property type="molecule type" value="Genomic_DNA"/>
</dbReference>
<reference evidence="10" key="1">
    <citation type="submission" date="2022-03" db="EMBL/GenBank/DDBJ databases">
        <authorList>
            <person name="Tunstrom K."/>
        </authorList>
    </citation>
    <scope>NUCLEOTIDE SEQUENCE</scope>
</reference>
<evidence type="ECO:0000256" key="5">
    <source>
        <dbReference type="ARBA" id="ARBA00022927"/>
    </source>
</evidence>
<keyword evidence="6" id="KW-0333">Golgi apparatus</keyword>
<comment type="subcellular location">
    <subcellularLocation>
        <location evidence="1">Golgi apparatus</location>
        <location evidence="1">trans-Golgi network</location>
    </subcellularLocation>
</comment>
<dbReference type="Proteomes" id="UP001153954">
    <property type="component" value="Unassembled WGS sequence"/>
</dbReference>
<feature type="domain" description="Vacuolar protein sorting-associated protein 54 N-terminal" evidence="9">
    <location>
        <begin position="207"/>
        <end position="368"/>
    </location>
</feature>
<evidence type="ECO:0000256" key="4">
    <source>
        <dbReference type="ARBA" id="ARBA00022448"/>
    </source>
</evidence>
<organism evidence="10 11">
    <name type="scientific">Euphydryas editha</name>
    <name type="common">Edith's checkerspot</name>
    <dbReference type="NCBI Taxonomy" id="104508"/>
    <lineage>
        <taxon>Eukaryota</taxon>
        <taxon>Metazoa</taxon>
        <taxon>Ecdysozoa</taxon>
        <taxon>Arthropoda</taxon>
        <taxon>Hexapoda</taxon>
        <taxon>Insecta</taxon>
        <taxon>Pterygota</taxon>
        <taxon>Neoptera</taxon>
        <taxon>Endopterygota</taxon>
        <taxon>Lepidoptera</taxon>
        <taxon>Glossata</taxon>
        <taxon>Ditrysia</taxon>
        <taxon>Papilionoidea</taxon>
        <taxon>Nymphalidae</taxon>
        <taxon>Nymphalinae</taxon>
        <taxon>Euphydryas</taxon>
    </lineage>
</organism>
<feature type="domain" description="Vacuolar protein sorting-associated protein 54 C-terminal" evidence="8">
    <location>
        <begin position="644"/>
        <end position="772"/>
    </location>
</feature>
<keyword evidence="4" id="KW-0813">Transport</keyword>
<dbReference type="GO" id="GO:0006896">
    <property type="term" value="P:Golgi to vacuole transport"/>
    <property type="evidence" value="ECO:0007669"/>
    <property type="project" value="TreeGrafter"/>
</dbReference>
<dbReference type="Gene3D" id="1.20.1280.130">
    <property type="match status" value="1"/>
</dbReference>
<protein>
    <recommendedName>
        <fullName evidence="3">Vacuolar protein sorting-associated protein 54</fullName>
    </recommendedName>
</protein>
<evidence type="ECO:0000259" key="8">
    <source>
        <dbReference type="Pfam" id="PF07928"/>
    </source>
</evidence>
<dbReference type="PANTHER" id="PTHR12965:SF0">
    <property type="entry name" value="VACUOLAR PROTEIN SORTING-ASSOCIATED PROTEIN 54"/>
    <property type="match status" value="1"/>
</dbReference>
<evidence type="ECO:0000256" key="3">
    <source>
        <dbReference type="ARBA" id="ARBA00017665"/>
    </source>
</evidence>
<comment type="similarity">
    <text evidence="2">Belongs to the VPS54 family.</text>
</comment>
<dbReference type="AlphaFoldDB" id="A0AAU9VAI0"/>
<dbReference type="PANTHER" id="PTHR12965">
    <property type="entry name" value="VACUOLAR PROTEIN SORTING 54"/>
    <property type="match status" value="1"/>
</dbReference>
<keyword evidence="7" id="KW-0175">Coiled coil</keyword>
<dbReference type="Gene3D" id="6.10.250.860">
    <property type="match status" value="1"/>
</dbReference>
<evidence type="ECO:0000259" key="9">
    <source>
        <dbReference type="Pfam" id="PF10475"/>
    </source>
</evidence>
<keyword evidence="5" id="KW-0653">Protein transport</keyword>
<evidence type="ECO:0000256" key="1">
    <source>
        <dbReference type="ARBA" id="ARBA00004601"/>
    </source>
</evidence>
<proteinExistence type="inferred from homology"/>
<evidence type="ECO:0000256" key="6">
    <source>
        <dbReference type="ARBA" id="ARBA00023034"/>
    </source>
</evidence>
<keyword evidence="11" id="KW-1185">Reference proteome</keyword>
<dbReference type="InterPro" id="IPR012501">
    <property type="entry name" value="Vps54_C"/>
</dbReference>
<gene>
    <name evidence="10" type="ORF">EEDITHA_LOCUS22205</name>
</gene>
<dbReference type="InterPro" id="IPR019515">
    <property type="entry name" value="VPS54_N"/>
</dbReference>
<dbReference type="GO" id="GO:0042147">
    <property type="term" value="P:retrograde transport, endosome to Golgi"/>
    <property type="evidence" value="ECO:0007669"/>
    <property type="project" value="InterPro"/>
</dbReference>
<dbReference type="GO" id="GO:0005829">
    <property type="term" value="C:cytosol"/>
    <property type="evidence" value="ECO:0007669"/>
    <property type="project" value="GOC"/>
</dbReference>
<evidence type="ECO:0000256" key="2">
    <source>
        <dbReference type="ARBA" id="ARBA00009150"/>
    </source>
</evidence>
<sequence length="883" mass="100795">MEDNSISNKTPIWQNCVHCPNLLFNTATEFERHIQEKHSIKEGTIILCQYGQNGICSALQFGDLRKAGFKYHVRQHHVYKTNTNDDWTFYSSSQNLPAVLNDPNRGKQSNFFTKTWGDGFIEKVEIYPSPYLPEITLLHFESYCKKIARRYRRHCQLKENLPSKTKTPVIENVCEVPNIFFEQSLALNDPKIFCKVFPGLSNTQDINSTIRSLQEMLSTYLDVVEMKISKQVAQKSDAFFHAMLSHDTIMEQMARAVKTVQKTRKDIKSVKGNLSESPLQLISLTRINQNLNNVHNLLKLMGTVQQTQPMIQLLLSTSDYVAALDLISSTQKVLSTRLSGIQAFRHLSPQLTEMKRLIHKMLSNEFLRFIVSDLNRPLKDQTVLPERDKVVSIVSGILRLKEFDFLEIFKTEATTSIQATIKQCLIEIISERDGSTEIVLRGSNSDTWLLCNEGITFLQKVTPNLVNLFKRILSISNLILDISQMGDIVGNEGEEIWTQEELILIEEKVKKVITSLSDYSNERCANLIVTKTDKEYALTDLSQLSKLSDLIENFSKECEKITGHYSSAMKLALRSFAMKYIQNLHSERRSQLTTALNAERWKMADVPCELQSVISKICEMGEIPLVLKYESGKPDGKYLVINKENYAIVSTVQLLIKILLEYCEATKQSPDIFQYMVHCMLELIRLYNSRCCQLVLGAGAIQSAGLKTISTSNLALVSRSLQVILWLLPLILKLLEKLHSKELSLNGFNSLENDITGHKKEIESKICLIVSNMLCSQLSGWEAKPPVPSQTFRNISKHLVKLHEALIDILPLEQIRNIYMKVHDNFKDKLREQLIKMNIVANGSPQHGVVTSELTFYLQTLKTLRVVSENDSEDNILYDIWLN</sequence>